<feature type="compositionally biased region" description="Basic and acidic residues" evidence="1">
    <location>
        <begin position="53"/>
        <end position="70"/>
    </location>
</feature>
<accession>A0ABW4X7V8</accession>
<evidence type="ECO:0000313" key="2">
    <source>
        <dbReference type="EMBL" id="MFD2091164.1"/>
    </source>
</evidence>
<dbReference type="RefSeq" id="WP_376873152.1">
    <property type="nucleotide sequence ID" value="NZ_JBHUHP010000004.1"/>
</dbReference>
<reference evidence="3" key="1">
    <citation type="journal article" date="2019" name="Int. J. Syst. Evol. Microbiol.">
        <title>The Global Catalogue of Microorganisms (GCM) 10K type strain sequencing project: providing services to taxonomists for standard genome sequencing and annotation.</title>
        <authorList>
            <consortium name="The Broad Institute Genomics Platform"/>
            <consortium name="The Broad Institute Genome Sequencing Center for Infectious Disease"/>
            <person name="Wu L."/>
            <person name="Ma J."/>
        </authorList>
    </citation>
    <scope>NUCLEOTIDE SEQUENCE [LARGE SCALE GENOMIC DNA]</scope>
    <source>
        <strain evidence="3">JCM 3338</strain>
    </source>
</reference>
<evidence type="ECO:0000313" key="3">
    <source>
        <dbReference type="Proteomes" id="UP001597402"/>
    </source>
</evidence>
<evidence type="ECO:0000256" key="1">
    <source>
        <dbReference type="SAM" id="MobiDB-lite"/>
    </source>
</evidence>
<gene>
    <name evidence="2" type="ORF">ACFSHS_06200</name>
</gene>
<dbReference type="EMBL" id="JBHUHP010000004">
    <property type="protein sequence ID" value="MFD2091164.1"/>
    <property type="molecule type" value="Genomic_DNA"/>
</dbReference>
<protein>
    <submittedName>
        <fullName evidence="2">Uncharacterized protein</fullName>
    </submittedName>
</protein>
<feature type="region of interest" description="Disordered" evidence="1">
    <location>
        <begin position="1"/>
        <end position="83"/>
    </location>
</feature>
<name>A0ABW4X7V8_9ACTN</name>
<dbReference type="Proteomes" id="UP001597402">
    <property type="component" value="Unassembled WGS sequence"/>
</dbReference>
<organism evidence="2 3">
    <name type="scientific">Blastococcus deserti</name>
    <dbReference type="NCBI Taxonomy" id="2259033"/>
    <lineage>
        <taxon>Bacteria</taxon>
        <taxon>Bacillati</taxon>
        <taxon>Actinomycetota</taxon>
        <taxon>Actinomycetes</taxon>
        <taxon>Geodermatophilales</taxon>
        <taxon>Geodermatophilaceae</taxon>
        <taxon>Blastococcus</taxon>
    </lineage>
</organism>
<sequence>MDSQGMDSQGMDSQGMDSQGMDAAGMDAGRMPPSGDDDGAPARRDPTPPPFPDDPRIPKPEDAVPTESRELGGAAPAVGPGSE</sequence>
<proteinExistence type="predicted"/>
<keyword evidence="3" id="KW-1185">Reference proteome</keyword>
<feature type="compositionally biased region" description="Polar residues" evidence="1">
    <location>
        <begin position="1"/>
        <end position="17"/>
    </location>
</feature>
<comment type="caution">
    <text evidence="2">The sequence shown here is derived from an EMBL/GenBank/DDBJ whole genome shotgun (WGS) entry which is preliminary data.</text>
</comment>